<dbReference type="Gene3D" id="1.10.1080.10">
    <property type="entry name" value="Glutathione Synthetase, Chain A, domain 3"/>
    <property type="match status" value="1"/>
</dbReference>
<evidence type="ECO:0000256" key="7">
    <source>
        <dbReference type="ARBA" id="ARBA00022840"/>
    </source>
</evidence>
<reference evidence="11 12" key="1">
    <citation type="submission" date="2024-01" db="EMBL/GenBank/DDBJ databases">
        <title>Comparative genomics of Cryptococcus and Kwoniella reveals pathogenesis evolution and contrasting modes of karyotype evolution via chromosome fusion or intercentromeric recombination.</title>
        <authorList>
            <person name="Coelho M.A."/>
            <person name="David-Palma M."/>
            <person name="Shea T."/>
            <person name="Bowers K."/>
            <person name="McGinley-Smith S."/>
            <person name="Mohammad A.W."/>
            <person name="Gnirke A."/>
            <person name="Yurkov A.M."/>
            <person name="Nowrousian M."/>
            <person name="Sun S."/>
            <person name="Cuomo C.A."/>
            <person name="Heitman J."/>
        </authorList>
    </citation>
    <scope>NUCLEOTIDE SEQUENCE [LARGE SCALE GENOMIC DNA]</scope>
    <source>
        <strain evidence="11">CBS 11374</strain>
    </source>
</reference>
<dbReference type="PANTHER" id="PTHR11130">
    <property type="entry name" value="GLUTATHIONE SYNTHETASE"/>
    <property type="match status" value="1"/>
</dbReference>
<organism evidence="11 12">
    <name type="scientific">Kwoniella shivajii</name>
    <dbReference type="NCBI Taxonomy" id="564305"/>
    <lineage>
        <taxon>Eukaryota</taxon>
        <taxon>Fungi</taxon>
        <taxon>Dikarya</taxon>
        <taxon>Basidiomycota</taxon>
        <taxon>Agaricomycotina</taxon>
        <taxon>Tremellomycetes</taxon>
        <taxon>Tremellales</taxon>
        <taxon>Cryptococcaceae</taxon>
        <taxon>Kwoniella</taxon>
    </lineage>
</organism>
<dbReference type="SUPFAM" id="SSF56059">
    <property type="entry name" value="Glutathione synthetase ATP-binding domain-like"/>
    <property type="match status" value="1"/>
</dbReference>
<dbReference type="InterPro" id="IPR016185">
    <property type="entry name" value="PreATP-grasp_dom_sf"/>
</dbReference>
<dbReference type="InterPro" id="IPR014709">
    <property type="entry name" value="Glutathione_synthase_C_euk"/>
</dbReference>
<comment type="catalytic activity">
    <reaction evidence="9">
        <text>gamma-L-glutamyl-L-cysteine + glycine + ATP = glutathione + ADP + phosphate + H(+)</text>
        <dbReference type="Rhea" id="RHEA:13557"/>
        <dbReference type="ChEBI" id="CHEBI:15378"/>
        <dbReference type="ChEBI" id="CHEBI:30616"/>
        <dbReference type="ChEBI" id="CHEBI:43474"/>
        <dbReference type="ChEBI" id="CHEBI:57305"/>
        <dbReference type="ChEBI" id="CHEBI:57925"/>
        <dbReference type="ChEBI" id="CHEBI:58173"/>
        <dbReference type="ChEBI" id="CHEBI:456216"/>
        <dbReference type="EC" id="6.3.2.3"/>
    </reaction>
</comment>
<gene>
    <name evidence="11" type="ORF">IL334_001877</name>
</gene>
<comment type="cofactor">
    <cofactor evidence="9">
        <name>Mg(2+)</name>
        <dbReference type="ChEBI" id="CHEBI:18420"/>
    </cofactor>
    <text evidence="9">Binds 1 Mg(2+) ion per subunit.</text>
</comment>
<evidence type="ECO:0000256" key="2">
    <source>
        <dbReference type="ARBA" id="ARBA00010385"/>
    </source>
</evidence>
<proteinExistence type="inferred from homology"/>
<dbReference type="InterPro" id="IPR005615">
    <property type="entry name" value="Glutathione_synthase"/>
</dbReference>
<feature type="domain" description="Glutathione synthase substrate-binding" evidence="10">
    <location>
        <begin position="222"/>
        <end position="331"/>
    </location>
</feature>
<dbReference type="InterPro" id="IPR004887">
    <property type="entry name" value="GSH_synth_subst-bd"/>
</dbReference>
<keyword evidence="12" id="KW-1185">Reference proteome</keyword>
<keyword evidence="7 9" id="KW-0067">ATP-binding</keyword>
<dbReference type="Proteomes" id="UP001329825">
    <property type="component" value="Chromosome 2"/>
</dbReference>
<dbReference type="SUPFAM" id="SSF52440">
    <property type="entry name" value="PreATP-grasp domain"/>
    <property type="match status" value="1"/>
</dbReference>
<dbReference type="RefSeq" id="XP_062789677.1">
    <property type="nucleotide sequence ID" value="XM_062933626.1"/>
</dbReference>
<keyword evidence="4 9" id="KW-0317">Glutathione biosynthesis</keyword>
<dbReference type="GeneID" id="87954008"/>
<evidence type="ECO:0000256" key="6">
    <source>
        <dbReference type="ARBA" id="ARBA00022741"/>
    </source>
</evidence>
<keyword evidence="5 9" id="KW-0479">Metal-binding</keyword>
<evidence type="ECO:0000256" key="4">
    <source>
        <dbReference type="ARBA" id="ARBA00022684"/>
    </source>
</evidence>
<dbReference type="Pfam" id="PF03199">
    <property type="entry name" value="GSH_synthase"/>
    <property type="match status" value="1"/>
</dbReference>
<dbReference type="NCBIfam" id="TIGR01986">
    <property type="entry name" value="glut_syn_euk"/>
    <property type="match status" value="1"/>
</dbReference>
<evidence type="ECO:0000256" key="1">
    <source>
        <dbReference type="ARBA" id="ARBA00004965"/>
    </source>
</evidence>
<protein>
    <recommendedName>
        <fullName evidence="9">Glutathione synthetase</fullName>
        <shortName evidence="9">GSH-S</shortName>
        <ecNumber evidence="9">6.3.2.3</ecNumber>
    </recommendedName>
</protein>
<evidence type="ECO:0000259" key="10">
    <source>
        <dbReference type="Pfam" id="PF03199"/>
    </source>
</evidence>
<dbReference type="Gene3D" id="3.30.1490.50">
    <property type="match status" value="1"/>
</dbReference>
<dbReference type="EMBL" id="CP141882">
    <property type="protein sequence ID" value="WRT64937.1"/>
    <property type="molecule type" value="Genomic_DNA"/>
</dbReference>
<keyword evidence="6 9" id="KW-0547">Nucleotide-binding</keyword>
<dbReference type="InterPro" id="IPR014049">
    <property type="entry name" value="Glutathione_synthase_N_euk"/>
</dbReference>
<evidence type="ECO:0000256" key="5">
    <source>
        <dbReference type="ARBA" id="ARBA00022723"/>
    </source>
</evidence>
<evidence type="ECO:0000313" key="12">
    <source>
        <dbReference type="Proteomes" id="UP001329825"/>
    </source>
</evidence>
<comment type="pathway">
    <text evidence="1 9">Sulfur metabolism; glutathione biosynthesis; glutathione from L-cysteine and L-glutamate: step 2/2.</text>
</comment>
<dbReference type="EC" id="6.3.2.3" evidence="9"/>
<keyword evidence="3 9" id="KW-0436">Ligase</keyword>
<dbReference type="PANTHER" id="PTHR11130:SF0">
    <property type="entry name" value="GLUTATHIONE SYNTHETASE"/>
    <property type="match status" value="1"/>
</dbReference>
<evidence type="ECO:0000313" key="11">
    <source>
        <dbReference type="EMBL" id="WRT64937.1"/>
    </source>
</evidence>
<evidence type="ECO:0000256" key="9">
    <source>
        <dbReference type="PIRNR" id="PIRNR001558"/>
    </source>
</evidence>
<dbReference type="InterPro" id="IPR037013">
    <property type="entry name" value="GSH-S_sub-bd_sf"/>
</dbReference>
<dbReference type="Gene3D" id="3.30.470.20">
    <property type="entry name" value="ATP-grasp fold, B domain"/>
    <property type="match status" value="1"/>
</dbReference>
<comment type="similarity">
    <text evidence="2 9">Belongs to the eukaryotic GSH synthase family.</text>
</comment>
<evidence type="ECO:0000256" key="8">
    <source>
        <dbReference type="ARBA" id="ARBA00022842"/>
    </source>
</evidence>
<dbReference type="InterPro" id="IPR014042">
    <property type="entry name" value="Glutathione_synthase_a-hlx"/>
</dbReference>
<evidence type="ECO:0000256" key="3">
    <source>
        <dbReference type="ARBA" id="ARBA00022598"/>
    </source>
</evidence>
<sequence length="526" mass="58739">MSVSTALPEWPPALTPEQHSRLILLSSTYALSHGFTLLPPSSRQPPTSAIPAPLSLLPTPFPRELYELAVSLQPIYNALYARITLDWDFLDRVMGGSVSKVDEFQGELWRGWKSIRDDLVQPLQLGLFRSDYLLHQDQSQGTSEKGDNIGIKQVEFNTIAASFGALSQRAGEMHRYLAKATNGYYSISPHLSEISNFPQNEPLKKLAAGLAEGWKAYGNEKAVVLFVVQDGERNVFDQKWLEYELLESHDIPVIRHTFSELSSLAQIEPSTKNLLLPSPLEPSLPSKEVAVIYYRSAYTPTDYPTSSEWDTRLLLEKSKAIKCPSMALQLAGAKKIQQVLCEPGVLEDFLLNKKRPDVGLENKITQEDVDRLRLTWIGLWPMDNSALGKEAYQLALNESERFVLKPQREGGGNNIYRENIPPYLKELEKEKREQGEPEKKEAFILMELIEPPKNVQNWLVKGGENKARKADVVSELGVYGVSLFGGSEIQTFNSTAGTLLRTKGRESDEGGVAIGISSIDSPLLVD</sequence>
<dbReference type="Pfam" id="PF03917">
    <property type="entry name" value="GSH_synth_ATP"/>
    <property type="match status" value="1"/>
</dbReference>
<dbReference type="Gene3D" id="3.40.50.1760">
    <property type="entry name" value="Glutathione synthase, substrate-binding domain superfamily, eukaryotic"/>
    <property type="match status" value="1"/>
</dbReference>
<dbReference type="PIRSF" id="PIRSF001558">
    <property type="entry name" value="GSHase"/>
    <property type="match status" value="1"/>
</dbReference>
<keyword evidence="8 9" id="KW-0460">Magnesium</keyword>
<name>A0ABZ1CUA7_9TREE</name>
<dbReference type="Gene3D" id="3.30.1490.80">
    <property type="match status" value="1"/>
</dbReference>
<accession>A0ABZ1CUA7</accession>